<feature type="binding site" evidence="5">
    <location>
        <position position="111"/>
    </location>
    <ligand>
        <name>substrate</name>
    </ligand>
</feature>
<dbReference type="CDD" id="cd19071">
    <property type="entry name" value="AKR_AKR1-5-like"/>
    <property type="match status" value="1"/>
</dbReference>
<reference evidence="8" key="1">
    <citation type="submission" date="2020-07" db="EMBL/GenBank/DDBJ databases">
        <authorList>
            <person name="Pettersson B.M.F."/>
            <person name="Behra P.R.K."/>
            <person name="Ramesh M."/>
            <person name="Das S."/>
            <person name="Dasgupta S."/>
            <person name="Kirsebom L.A."/>
        </authorList>
    </citation>
    <scope>NUCLEOTIDE SEQUENCE</scope>
    <source>
        <strain evidence="8">DSM 44838</strain>
    </source>
</reference>
<evidence type="ECO:0000313" key="9">
    <source>
        <dbReference type="Proteomes" id="UP001141629"/>
    </source>
</evidence>
<dbReference type="RefSeq" id="WP_263999821.1">
    <property type="nucleotide sequence ID" value="NZ_JACKVK010000022.1"/>
</dbReference>
<dbReference type="PROSITE" id="PS00062">
    <property type="entry name" value="ALDOKETO_REDUCTASE_2"/>
    <property type="match status" value="1"/>
</dbReference>
<dbReference type="InterPro" id="IPR036812">
    <property type="entry name" value="NAD(P)_OxRdtase_dom_sf"/>
</dbReference>
<evidence type="ECO:0000259" key="7">
    <source>
        <dbReference type="Pfam" id="PF00248"/>
    </source>
</evidence>
<dbReference type="Proteomes" id="UP001141629">
    <property type="component" value="Unassembled WGS sequence"/>
</dbReference>
<sequence>MTTLDEHFILSNGVRIPKIGFGTWQIGEGEDGARAVLAALDAGYRHIDTARGYGNEATVARAIVDSGIPRDEIFVTTKLPAEYKSAAEAHASFQQSMAALEMDYVDLYLIHAPWPWQDMGADCTAGNAEVWAALEEIHSAGWARAIGVSNFEVAHIESLLESATLTPQVNQIKCFVGTTQRDLISYCQSKGILVEGFSPLATGSLLDDADVRVIADRYGKSVAQLCIRYVLQSGVLPLPKTTTPARMRENADVDFDIIAADMAFLDGLIDIATEHHGPMSS</sequence>
<dbReference type="PANTHER" id="PTHR43827:SF3">
    <property type="entry name" value="NADP-DEPENDENT OXIDOREDUCTASE DOMAIN-CONTAINING PROTEIN"/>
    <property type="match status" value="1"/>
</dbReference>
<evidence type="ECO:0000256" key="2">
    <source>
        <dbReference type="ARBA" id="ARBA00022857"/>
    </source>
</evidence>
<dbReference type="EMBL" id="JACKVK010000022">
    <property type="protein sequence ID" value="MCV7424731.1"/>
    <property type="molecule type" value="Genomic_DNA"/>
</dbReference>
<dbReference type="Gene3D" id="3.20.20.100">
    <property type="entry name" value="NADP-dependent oxidoreductase domain"/>
    <property type="match status" value="1"/>
</dbReference>
<dbReference type="SUPFAM" id="SSF51430">
    <property type="entry name" value="NAD(P)-linked oxidoreductase"/>
    <property type="match status" value="1"/>
</dbReference>
<evidence type="ECO:0000256" key="3">
    <source>
        <dbReference type="ARBA" id="ARBA00023002"/>
    </source>
</evidence>
<keyword evidence="9" id="KW-1185">Reference proteome</keyword>
<name>A0A9X3C4T9_9MYCO</name>
<feature type="domain" description="NADP-dependent oxidoreductase" evidence="7">
    <location>
        <begin position="18"/>
        <end position="265"/>
    </location>
</feature>
<dbReference type="PRINTS" id="PR00069">
    <property type="entry name" value="ALDKETRDTASE"/>
</dbReference>
<dbReference type="PIRSF" id="PIRSF000097">
    <property type="entry name" value="AKR"/>
    <property type="match status" value="1"/>
</dbReference>
<protein>
    <submittedName>
        <fullName evidence="8">Aldo/keto reductase</fullName>
    </submittedName>
</protein>
<dbReference type="GO" id="GO:0016616">
    <property type="term" value="F:oxidoreductase activity, acting on the CH-OH group of donors, NAD or NADP as acceptor"/>
    <property type="evidence" value="ECO:0007669"/>
    <property type="project" value="UniProtKB-ARBA"/>
</dbReference>
<dbReference type="InterPro" id="IPR023210">
    <property type="entry name" value="NADP_OxRdtase_dom"/>
</dbReference>
<evidence type="ECO:0000256" key="1">
    <source>
        <dbReference type="ARBA" id="ARBA00007905"/>
    </source>
</evidence>
<evidence type="ECO:0000256" key="5">
    <source>
        <dbReference type="PIRSR" id="PIRSR000097-2"/>
    </source>
</evidence>
<proteinExistence type="inferred from homology"/>
<comment type="similarity">
    <text evidence="1">Belongs to the aldo/keto reductase family.</text>
</comment>
<feature type="active site" description="Proton donor" evidence="4">
    <location>
        <position position="53"/>
    </location>
</feature>
<evidence type="ECO:0000256" key="6">
    <source>
        <dbReference type="PIRSR" id="PIRSR000097-3"/>
    </source>
</evidence>
<accession>A0A9X3C4T9</accession>
<feature type="site" description="Lowers pKa of active site Tyr" evidence="6">
    <location>
        <position position="78"/>
    </location>
</feature>
<gene>
    <name evidence="8" type="ORF">H7K45_29750</name>
</gene>
<evidence type="ECO:0000313" key="8">
    <source>
        <dbReference type="EMBL" id="MCV7424731.1"/>
    </source>
</evidence>
<dbReference type="AlphaFoldDB" id="A0A9X3C4T9"/>
<dbReference type="InterPro" id="IPR018170">
    <property type="entry name" value="Aldo/ket_reductase_CS"/>
</dbReference>
<keyword evidence="3" id="KW-0560">Oxidoreductase</keyword>
<dbReference type="FunFam" id="3.20.20.100:FF:000002">
    <property type="entry name" value="2,5-diketo-D-gluconic acid reductase A"/>
    <property type="match status" value="1"/>
</dbReference>
<organism evidence="8 9">
    <name type="scientific">Mycobacterium yunnanensis</name>
    <dbReference type="NCBI Taxonomy" id="368477"/>
    <lineage>
        <taxon>Bacteria</taxon>
        <taxon>Bacillati</taxon>
        <taxon>Actinomycetota</taxon>
        <taxon>Actinomycetes</taxon>
        <taxon>Mycobacteriales</taxon>
        <taxon>Mycobacteriaceae</taxon>
        <taxon>Mycobacterium</taxon>
    </lineage>
</organism>
<comment type="caution">
    <text evidence="8">The sequence shown here is derived from an EMBL/GenBank/DDBJ whole genome shotgun (WGS) entry which is preliminary data.</text>
</comment>
<dbReference type="InterPro" id="IPR020471">
    <property type="entry name" value="AKR"/>
</dbReference>
<dbReference type="PANTHER" id="PTHR43827">
    <property type="entry name" value="2,5-DIKETO-D-GLUCONIC ACID REDUCTASE"/>
    <property type="match status" value="1"/>
</dbReference>
<evidence type="ECO:0000256" key="4">
    <source>
        <dbReference type="PIRSR" id="PIRSR000097-1"/>
    </source>
</evidence>
<dbReference type="Pfam" id="PF00248">
    <property type="entry name" value="Aldo_ket_red"/>
    <property type="match status" value="1"/>
</dbReference>
<reference evidence="8" key="2">
    <citation type="journal article" date="2022" name="BMC Genomics">
        <title>Comparative genome analysis of mycobacteria focusing on tRNA and non-coding RNA.</title>
        <authorList>
            <person name="Behra P.R.K."/>
            <person name="Pettersson B.M.F."/>
            <person name="Ramesh M."/>
            <person name="Das S."/>
            <person name="Dasgupta S."/>
            <person name="Kirsebom L.A."/>
        </authorList>
    </citation>
    <scope>NUCLEOTIDE SEQUENCE</scope>
    <source>
        <strain evidence="8">DSM 44838</strain>
    </source>
</reference>
<keyword evidence="2" id="KW-0521">NADP</keyword>
<dbReference type="PROSITE" id="PS00063">
    <property type="entry name" value="ALDOKETO_REDUCTASE_3"/>
    <property type="match status" value="1"/>
</dbReference>